<reference evidence="1 2" key="1">
    <citation type="journal article" date="2022" name="Genome Biol. Evol.">
        <title>Host diet, physiology and behaviors set the stage for Lachnospiraceae cladogenesis.</title>
        <authorList>
            <person name="Vera-Ponce De Leon A."/>
            <person name="Schneider M."/>
            <person name="Jahnes B.C."/>
            <person name="Sadowski V."/>
            <person name="Camuy-Velez L.A."/>
            <person name="Duan J."/>
            <person name="Sabree Z.L."/>
        </authorList>
    </citation>
    <scope>NUCLEOTIDE SEQUENCE [LARGE SCALE GENOMIC DNA]</scope>
    <source>
        <strain evidence="1 2">PAL227</strain>
    </source>
</reference>
<dbReference type="InterPro" id="IPR038690">
    <property type="entry name" value="NusG_2_sf"/>
</dbReference>
<keyword evidence="2" id="KW-1185">Reference proteome</keyword>
<gene>
    <name evidence="1" type="ORF">NK118_03385</name>
</gene>
<organism evidence="1 2">
    <name type="scientific">Ohessyouella blattaphilus</name>
    <dbReference type="NCBI Taxonomy" id="2949333"/>
    <lineage>
        <taxon>Bacteria</taxon>
        <taxon>Bacillati</taxon>
        <taxon>Bacillota</taxon>
        <taxon>Clostridia</taxon>
        <taxon>Lachnospirales</taxon>
        <taxon>Lachnospiraceae</taxon>
        <taxon>Ohessyouella</taxon>
    </lineage>
</organism>
<evidence type="ECO:0000313" key="1">
    <source>
        <dbReference type="EMBL" id="MCP1109290.1"/>
    </source>
</evidence>
<dbReference type="SUPFAM" id="SSF82004">
    <property type="entry name" value="N-utilization substance G protein NusG, insert domain"/>
    <property type="match status" value="1"/>
</dbReference>
<comment type="caution">
    <text evidence="1">The sequence shown here is derived from an EMBL/GenBank/DDBJ whole genome shotgun (WGS) entry which is preliminary data.</text>
</comment>
<dbReference type="Gene3D" id="2.60.320.10">
    <property type="entry name" value="N-utilization substance G protein NusG, insert domain"/>
    <property type="match status" value="1"/>
</dbReference>
<name>A0ABT1EF21_9FIRM</name>
<accession>A0ABT1EF21</accession>
<dbReference type="RefSeq" id="WP_262068191.1">
    <property type="nucleotide sequence ID" value="NZ_JAMXOC010000002.1"/>
</dbReference>
<sequence length="126" mass="13698">MMKTIKRYLNRYDVILILVIVLVAGGIFAGTVFAAKAGGQVRIQVEGKETGTYSLKTDQEVQILGGKNTLRIKDGQAKMITATCPDHLCVNHKPISKNGESIICLPHKVVVTVESDQLSELDSTTN</sequence>
<dbReference type="Pfam" id="PF07009">
    <property type="entry name" value="NusG_II"/>
    <property type="match status" value="1"/>
</dbReference>
<evidence type="ECO:0000313" key="2">
    <source>
        <dbReference type="Proteomes" id="UP001523565"/>
    </source>
</evidence>
<proteinExistence type="predicted"/>
<dbReference type="Proteomes" id="UP001523565">
    <property type="component" value="Unassembled WGS sequence"/>
</dbReference>
<dbReference type="EMBL" id="JAMZFV010000002">
    <property type="protein sequence ID" value="MCP1109290.1"/>
    <property type="molecule type" value="Genomic_DNA"/>
</dbReference>
<dbReference type="CDD" id="cd09911">
    <property type="entry name" value="Lin0431_like"/>
    <property type="match status" value="1"/>
</dbReference>
<protein>
    <submittedName>
        <fullName evidence="1">NusG domain II-containing protein</fullName>
    </submittedName>
</protein>